<dbReference type="GO" id="GO:0005741">
    <property type="term" value="C:mitochondrial outer membrane"/>
    <property type="evidence" value="ECO:0007669"/>
    <property type="project" value="UniProtKB-SubCell"/>
</dbReference>
<evidence type="ECO:0000256" key="4">
    <source>
        <dbReference type="ARBA" id="ARBA00022787"/>
    </source>
</evidence>
<name>A0A0N5ALJ4_9BILA</name>
<dbReference type="PANTHER" id="PTHR20935">
    <property type="entry name" value="PHOSPHOGLYCERATE MUTASE-RELATED"/>
    <property type="match status" value="1"/>
</dbReference>
<keyword evidence="4" id="KW-0472">Membrane</keyword>
<dbReference type="Gene3D" id="3.40.50.1240">
    <property type="entry name" value="Phosphoglycerate mutase-like"/>
    <property type="match status" value="1"/>
</dbReference>
<dbReference type="Proteomes" id="UP000046393">
    <property type="component" value="Unplaced"/>
</dbReference>
<comment type="subcellular location">
    <subcellularLocation>
        <location evidence="1">Mitochondrion outer membrane</location>
    </subcellularLocation>
</comment>
<keyword evidence="5" id="KW-0378">Hydrolase</keyword>
<evidence type="ECO:0000256" key="11">
    <source>
        <dbReference type="PIRSR" id="PIRSR613078-2"/>
    </source>
</evidence>
<dbReference type="EC" id="3.1.3.16" evidence="3"/>
<comment type="similarity">
    <text evidence="2">Belongs to the phosphoglycerate mutase family. BPG-dependent PGAM subfamily.</text>
</comment>
<keyword evidence="4" id="KW-0496">Mitochondrion</keyword>
<evidence type="ECO:0000256" key="6">
    <source>
        <dbReference type="ARBA" id="ARBA00039765"/>
    </source>
</evidence>
<keyword evidence="12" id="KW-1185">Reference proteome</keyword>
<dbReference type="SMART" id="SM00855">
    <property type="entry name" value="PGAM"/>
    <property type="match status" value="1"/>
</dbReference>
<dbReference type="InterPro" id="IPR013078">
    <property type="entry name" value="His_Pase_superF_clade-1"/>
</dbReference>
<sequence>MAILSRFAKIGIPLAAVVVAGTVLNDNHRHLLTAKALTLDNSYEGFPRRKWDWNWDNRDPITMVDAEKLKDAKSEDERKALIESKKPVAKRNIFLVRHGQYNMHTATKNLTALGREQAALLGKRLAASGKKFDLLIMSTMLRATETAKIILEEMDPMETESDSLLEEGAPYPPEPCLHWYPKQHGSRIEAAFRKYIHRASPKQKEDSYEIIVCHGNVIRYFICRALQFPPEGWLRFSLANTSITWLVISPNGQVVVHAIGDIGHLSTDKISFS</sequence>
<evidence type="ECO:0000256" key="7">
    <source>
        <dbReference type="ARBA" id="ARBA00040722"/>
    </source>
</evidence>
<dbReference type="STRING" id="451379.A0A0N5ALJ4"/>
<dbReference type="InterPro" id="IPR051021">
    <property type="entry name" value="Mito_Ser/Thr_phosphatase"/>
</dbReference>
<evidence type="ECO:0000256" key="1">
    <source>
        <dbReference type="ARBA" id="ARBA00004294"/>
    </source>
</evidence>
<evidence type="ECO:0000256" key="2">
    <source>
        <dbReference type="ARBA" id="ARBA00006717"/>
    </source>
</evidence>
<comment type="catalytic activity">
    <reaction evidence="9">
        <text>O-phospho-L-seryl-[protein] + H2O = L-seryl-[protein] + phosphate</text>
        <dbReference type="Rhea" id="RHEA:20629"/>
        <dbReference type="Rhea" id="RHEA-COMP:9863"/>
        <dbReference type="Rhea" id="RHEA-COMP:11604"/>
        <dbReference type="ChEBI" id="CHEBI:15377"/>
        <dbReference type="ChEBI" id="CHEBI:29999"/>
        <dbReference type="ChEBI" id="CHEBI:43474"/>
        <dbReference type="ChEBI" id="CHEBI:83421"/>
        <dbReference type="EC" id="3.1.3.16"/>
    </reaction>
</comment>
<protein>
    <recommendedName>
        <fullName evidence="6">Serine/threonine-protein phosphatase PGAM5, mitochondrial</fullName>
        <ecNumber evidence="3">3.1.3.16</ecNumber>
    </recommendedName>
    <alternativeName>
        <fullName evidence="8">Phosphoglycerate mutase family member 5 homolog</fullName>
    </alternativeName>
    <alternativeName>
        <fullName evidence="7">Serine/threonine-protein phosphatase Pgam5, mitochondrial</fullName>
    </alternativeName>
</protein>
<organism evidence="12 13">
    <name type="scientific">Syphacia muris</name>
    <dbReference type="NCBI Taxonomy" id="451379"/>
    <lineage>
        <taxon>Eukaryota</taxon>
        <taxon>Metazoa</taxon>
        <taxon>Ecdysozoa</taxon>
        <taxon>Nematoda</taxon>
        <taxon>Chromadorea</taxon>
        <taxon>Rhabditida</taxon>
        <taxon>Spirurina</taxon>
        <taxon>Oxyuridomorpha</taxon>
        <taxon>Oxyuroidea</taxon>
        <taxon>Oxyuridae</taxon>
        <taxon>Syphacia</taxon>
    </lineage>
</organism>
<proteinExistence type="inferred from homology"/>
<evidence type="ECO:0000256" key="5">
    <source>
        <dbReference type="ARBA" id="ARBA00022801"/>
    </source>
</evidence>
<evidence type="ECO:0000256" key="9">
    <source>
        <dbReference type="ARBA" id="ARBA00047761"/>
    </source>
</evidence>
<dbReference type="InterPro" id="IPR029033">
    <property type="entry name" value="His_PPase_superfam"/>
</dbReference>
<reference evidence="13" key="1">
    <citation type="submission" date="2017-02" db="UniProtKB">
        <authorList>
            <consortium name="WormBaseParasite"/>
        </authorList>
    </citation>
    <scope>IDENTIFICATION</scope>
</reference>
<evidence type="ECO:0000256" key="3">
    <source>
        <dbReference type="ARBA" id="ARBA00013081"/>
    </source>
</evidence>
<evidence type="ECO:0000256" key="10">
    <source>
        <dbReference type="ARBA" id="ARBA00048336"/>
    </source>
</evidence>
<dbReference type="SUPFAM" id="SSF53254">
    <property type="entry name" value="Phosphoglycerate mutase-like"/>
    <property type="match status" value="1"/>
</dbReference>
<keyword evidence="4" id="KW-1000">Mitochondrion outer membrane</keyword>
<feature type="binding site" evidence="11">
    <location>
        <position position="142"/>
    </location>
    <ligand>
        <name>substrate</name>
    </ligand>
</feature>
<evidence type="ECO:0000313" key="13">
    <source>
        <dbReference type="WBParaSite" id="SMUV_0000541501-mRNA-1"/>
    </source>
</evidence>
<dbReference type="GO" id="GO:0004722">
    <property type="term" value="F:protein serine/threonine phosphatase activity"/>
    <property type="evidence" value="ECO:0007669"/>
    <property type="project" value="UniProtKB-EC"/>
</dbReference>
<dbReference type="AlphaFoldDB" id="A0A0N5ALJ4"/>
<dbReference type="PANTHER" id="PTHR20935:SF0">
    <property type="entry name" value="SERINE_THREONINE-PROTEIN PHOSPHATASE PGAM5, MITOCHONDRIAL"/>
    <property type="match status" value="1"/>
</dbReference>
<evidence type="ECO:0000313" key="12">
    <source>
        <dbReference type="Proteomes" id="UP000046393"/>
    </source>
</evidence>
<comment type="catalytic activity">
    <reaction evidence="10">
        <text>O-phospho-L-threonyl-[protein] + H2O = L-threonyl-[protein] + phosphate</text>
        <dbReference type="Rhea" id="RHEA:47004"/>
        <dbReference type="Rhea" id="RHEA-COMP:11060"/>
        <dbReference type="Rhea" id="RHEA-COMP:11605"/>
        <dbReference type="ChEBI" id="CHEBI:15377"/>
        <dbReference type="ChEBI" id="CHEBI:30013"/>
        <dbReference type="ChEBI" id="CHEBI:43474"/>
        <dbReference type="ChEBI" id="CHEBI:61977"/>
        <dbReference type="EC" id="3.1.3.16"/>
    </reaction>
</comment>
<dbReference type="Pfam" id="PF00300">
    <property type="entry name" value="His_Phos_1"/>
    <property type="match status" value="2"/>
</dbReference>
<accession>A0A0N5ALJ4</accession>
<evidence type="ECO:0000256" key="8">
    <source>
        <dbReference type="ARBA" id="ARBA00042520"/>
    </source>
</evidence>
<dbReference type="CDD" id="cd07067">
    <property type="entry name" value="HP_PGM_like"/>
    <property type="match status" value="1"/>
</dbReference>
<dbReference type="GO" id="GO:0090141">
    <property type="term" value="P:positive regulation of mitochondrial fission"/>
    <property type="evidence" value="ECO:0007669"/>
    <property type="project" value="TreeGrafter"/>
</dbReference>
<dbReference type="WBParaSite" id="SMUV_0000541501-mRNA-1">
    <property type="protein sequence ID" value="SMUV_0000541501-mRNA-1"/>
    <property type="gene ID" value="SMUV_0000541501"/>
</dbReference>